<feature type="domain" description="DUF1758" evidence="2">
    <location>
        <begin position="30"/>
        <end position="94"/>
    </location>
</feature>
<dbReference type="Pfam" id="PF05585">
    <property type="entry name" value="DUF1758"/>
    <property type="match status" value="1"/>
</dbReference>
<dbReference type="EMBL" id="UYJE01002312">
    <property type="protein sequence ID" value="VDI09585.1"/>
    <property type="molecule type" value="Genomic_DNA"/>
</dbReference>
<proteinExistence type="predicted"/>
<evidence type="ECO:0000256" key="1">
    <source>
        <dbReference type="SAM" id="MobiDB-lite"/>
    </source>
</evidence>
<keyword evidence="4" id="KW-1185">Reference proteome</keyword>
<protein>
    <recommendedName>
        <fullName evidence="2">DUF1758 domain-containing protein</fullName>
    </recommendedName>
</protein>
<accession>A0A8B6CUY4</accession>
<dbReference type="Proteomes" id="UP000596742">
    <property type="component" value="Unassembled WGS sequence"/>
</dbReference>
<dbReference type="AlphaFoldDB" id="A0A8B6CUY4"/>
<comment type="caution">
    <text evidence="3">The sequence shown here is derived from an EMBL/GenBank/DDBJ whole genome shotgun (WGS) entry which is preliminary data.</text>
</comment>
<name>A0A8B6CUY4_MYTGA</name>
<dbReference type="InterPro" id="IPR021109">
    <property type="entry name" value="Peptidase_aspartic_dom_sf"/>
</dbReference>
<dbReference type="OrthoDB" id="5967017at2759"/>
<feature type="region of interest" description="Disordered" evidence="1">
    <location>
        <begin position="208"/>
        <end position="229"/>
    </location>
</feature>
<reference evidence="3" key="1">
    <citation type="submission" date="2018-11" db="EMBL/GenBank/DDBJ databases">
        <authorList>
            <person name="Alioto T."/>
            <person name="Alioto T."/>
        </authorList>
    </citation>
    <scope>NUCLEOTIDE SEQUENCE</scope>
</reference>
<evidence type="ECO:0000313" key="4">
    <source>
        <dbReference type="Proteomes" id="UP000596742"/>
    </source>
</evidence>
<gene>
    <name evidence="3" type="ORF">MGAL_10B065449</name>
</gene>
<evidence type="ECO:0000259" key="2">
    <source>
        <dbReference type="Pfam" id="PF05585"/>
    </source>
</evidence>
<dbReference type="InterPro" id="IPR008737">
    <property type="entry name" value="DUF1758"/>
</dbReference>
<evidence type="ECO:0000313" key="3">
    <source>
        <dbReference type="EMBL" id="VDI09585.1"/>
    </source>
</evidence>
<sequence length="229" mass="25714">MHSSQHSHDILLKTATAPVIYNDQEVEYNILFDEGAQRSFITQNLADKLEIKPTENVSIQMSAFGDLSQKFRNLDTATIQLQTDTGEKVRIRTLIVPEIAVPIKNNISLTTRNLPHLRELKLAHSVQSADHCWDIIEGKVNREKRTTAVQSKIGYQSSGPINKNINHPSKSTVLVNDIAYKNTAIDNEKGKSTAEVPWKHDHLDDIPSGMTVAKRRPGNTSQWLVQSRS</sequence>
<feature type="compositionally biased region" description="Polar residues" evidence="1">
    <location>
        <begin position="218"/>
        <end position="229"/>
    </location>
</feature>
<feature type="non-terminal residue" evidence="3">
    <location>
        <position position="229"/>
    </location>
</feature>
<dbReference type="Gene3D" id="2.40.70.10">
    <property type="entry name" value="Acid Proteases"/>
    <property type="match status" value="1"/>
</dbReference>
<organism evidence="3 4">
    <name type="scientific">Mytilus galloprovincialis</name>
    <name type="common">Mediterranean mussel</name>
    <dbReference type="NCBI Taxonomy" id="29158"/>
    <lineage>
        <taxon>Eukaryota</taxon>
        <taxon>Metazoa</taxon>
        <taxon>Spiralia</taxon>
        <taxon>Lophotrochozoa</taxon>
        <taxon>Mollusca</taxon>
        <taxon>Bivalvia</taxon>
        <taxon>Autobranchia</taxon>
        <taxon>Pteriomorphia</taxon>
        <taxon>Mytilida</taxon>
        <taxon>Mytiloidea</taxon>
        <taxon>Mytilidae</taxon>
        <taxon>Mytilinae</taxon>
        <taxon>Mytilus</taxon>
    </lineage>
</organism>